<accession>A0A081PKT0</accession>
<dbReference type="OrthoDB" id="1674528at2"/>
<dbReference type="Proteomes" id="UP000028007">
    <property type="component" value="Unassembled WGS sequence"/>
</dbReference>
<protein>
    <submittedName>
        <fullName evidence="9">Membrane protein</fullName>
    </submittedName>
</protein>
<proteinExistence type="inferred from homology"/>
<keyword evidence="10" id="KW-1185">Reference proteome</keyword>
<dbReference type="GO" id="GO:1990281">
    <property type="term" value="C:efflux pump complex"/>
    <property type="evidence" value="ECO:0007669"/>
    <property type="project" value="TreeGrafter"/>
</dbReference>
<reference evidence="9 10" key="1">
    <citation type="journal article" date="1992" name="Int. J. Syst. Bacteriol.">
        <title>Sphingobacterium antarcticus sp. nov. a Psychrotrophic Bacterium from the Soils of Schirmacher Oasis, Antarctica.</title>
        <authorList>
            <person name="Shivaji S."/>
            <person name="Ray M.K."/>
            <person name="Rao N.S."/>
            <person name="Saiserr L."/>
            <person name="Jagannadham M.V."/>
            <person name="Kumar G.S."/>
            <person name="Reddy G."/>
            <person name="Bhargava P.M."/>
        </authorList>
    </citation>
    <scope>NUCLEOTIDE SEQUENCE [LARGE SCALE GENOMIC DNA]</scope>
    <source>
        <strain evidence="9 10">4BY</strain>
    </source>
</reference>
<evidence type="ECO:0000256" key="3">
    <source>
        <dbReference type="ARBA" id="ARBA00022448"/>
    </source>
</evidence>
<keyword evidence="8" id="KW-0732">Signal</keyword>
<dbReference type="GO" id="GO:0015288">
    <property type="term" value="F:porin activity"/>
    <property type="evidence" value="ECO:0007669"/>
    <property type="project" value="TreeGrafter"/>
</dbReference>
<dbReference type="SUPFAM" id="SSF56954">
    <property type="entry name" value="Outer membrane efflux proteins (OEP)"/>
    <property type="match status" value="1"/>
</dbReference>
<dbReference type="Gene3D" id="1.20.1600.10">
    <property type="entry name" value="Outer membrane efflux proteins (OEP)"/>
    <property type="match status" value="1"/>
</dbReference>
<feature type="chain" id="PRO_5001761946" evidence="8">
    <location>
        <begin position="18"/>
        <end position="429"/>
    </location>
</feature>
<dbReference type="AlphaFoldDB" id="A0A081PKT0"/>
<gene>
    <name evidence="9" type="ORF">N180_03395</name>
</gene>
<evidence type="ECO:0000313" key="10">
    <source>
        <dbReference type="Proteomes" id="UP000028007"/>
    </source>
</evidence>
<name>A0A081PKT0_9SPHI</name>
<dbReference type="EMBL" id="JNFF01000019">
    <property type="protein sequence ID" value="KEQ31303.1"/>
    <property type="molecule type" value="Genomic_DNA"/>
</dbReference>
<keyword evidence="7" id="KW-0998">Cell outer membrane</keyword>
<evidence type="ECO:0000256" key="4">
    <source>
        <dbReference type="ARBA" id="ARBA00022452"/>
    </source>
</evidence>
<evidence type="ECO:0000256" key="6">
    <source>
        <dbReference type="ARBA" id="ARBA00023136"/>
    </source>
</evidence>
<dbReference type="InterPro" id="IPR003423">
    <property type="entry name" value="OMP_efflux"/>
</dbReference>
<comment type="caution">
    <text evidence="9">The sequence shown here is derived from an EMBL/GenBank/DDBJ whole genome shotgun (WGS) entry which is preliminary data.</text>
</comment>
<keyword evidence="5" id="KW-0812">Transmembrane</keyword>
<dbReference type="PANTHER" id="PTHR30026">
    <property type="entry name" value="OUTER MEMBRANE PROTEIN TOLC"/>
    <property type="match status" value="1"/>
</dbReference>
<comment type="similarity">
    <text evidence="2">Belongs to the outer membrane factor (OMF) (TC 1.B.17) family.</text>
</comment>
<comment type="subcellular location">
    <subcellularLocation>
        <location evidence="1">Cell outer membrane</location>
    </subcellularLocation>
</comment>
<evidence type="ECO:0000256" key="1">
    <source>
        <dbReference type="ARBA" id="ARBA00004442"/>
    </source>
</evidence>
<evidence type="ECO:0000256" key="7">
    <source>
        <dbReference type="ARBA" id="ARBA00023237"/>
    </source>
</evidence>
<dbReference type="InterPro" id="IPR051906">
    <property type="entry name" value="TolC-like"/>
</dbReference>
<evidence type="ECO:0000256" key="5">
    <source>
        <dbReference type="ARBA" id="ARBA00022692"/>
    </source>
</evidence>
<dbReference type="PANTHER" id="PTHR30026:SF20">
    <property type="entry name" value="OUTER MEMBRANE PROTEIN TOLC"/>
    <property type="match status" value="1"/>
</dbReference>
<dbReference type="eggNOG" id="COG1538">
    <property type="taxonomic scope" value="Bacteria"/>
</dbReference>
<keyword evidence="6" id="KW-0472">Membrane</keyword>
<sequence length="429" mass="47931">MKRLFLLLFICSPSLYAQQKTGELSELINESFSYFPQFREMEQGIDIEQQKIGLAKASGLPVLGVNGSYNYINPVSEISIPGGQSPNFQIMPKNNYKAAVNGSYTLLDFGVVKAKVDRAKAALQSAKNDLDYNKNQMAAQVANIYYQIAYLKSAIEIQNSVISFLETNRKDTEIKYKNGDALKYDVLSIQSSIDQENNRKIDLQNTLNKQYILMEYATGKKVEVNVRGFLLPGVEITADAARALENARQYNPEYKLLNSKIKEAEMEVAISKTGGKPSLTLNAGTGYSNGYAPDIDQFRYNYTAGATLSIPIYRGGQIKKQSRISQSQLEHAKMGVQTLNNSFDKNIRQTLTDIASNRSSLVNALGQIDQAKEAQKLAQSRYKNGIGTNLELINASTNVQRAELTRLQYEYQLCTAQIEMARLTGITYW</sequence>
<dbReference type="Pfam" id="PF02321">
    <property type="entry name" value="OEP"/>
    <property type="match status" value="2"/>
</dbReference>
<evidence type="ECO:0000313" key="9">
    <source>
        <dbReference type="EMBL" id="KEQ31303.1"/>
    </source>
</evidence>
<feature type="signal peptide" evidence="8">
    <location>
        <begin position="1"/>
        <end position="17"/>
    </location>
</feature>
<evidence type="ECO:0000256" key="8">
    <source>
        <dbReference type="SAM" id="SignalP"/>
    </source>
</evidence>
<organism evidence="9 10">
    <name type="scientific">Pedobacter antarcticus 4BY</name>
    <dbReference type="NCBI Taxonomy" id="1358423"/>
    <lineage>
        <taxon>Bacteria</taxon>
        <taxon>Pseudomonadati</taxon>
        <taxon>Bacteroidota</taxon>
        <taxon>Sphingobacteriia</taxon>
        <taxon>Sphingobacteriales</taxon>
        <taxon>Sphingobacteriaceae</taxon>
        <taxon>Pedobacter</taxon>
    </lineage>
</organism>
<dbReference type="RefSeq" id="WP_037438367.1">
    <property type="nucleotide sequence ID" value="NZ_JNFF01000019.1"/>
</dbReference>
<keyword evidence="3" id="KW-0813">Transport</keyword>
<dbReference type="GO" id="GO:0015562">
    <property type="term" value="F:efflux transmembrane transporter activity"/>
    <property type="evidence" value="ECO:0007669"/>
    <property type="project" value="InterPro"/>
</dbReference>
<evidence type="ECO:0000256" key="2">
    <source>
        <dbReference type="ARBA" id="ARBA00007613"/>
    </source>
</evidence>
<dbReference type="GO" id="GO:0009279">
    <property type="term" value="C:cell outer membrane"/>
    <property type="evidence" value="ECO:0007669"/>
    <property type="project" value="UniProtKB-SubCell"/>
</dbReference>
<keyword evidence="4" id="KW-1134">Transmembrane beta strand</keyword>